<evidence type="ECO:0000313" key="1">
    <source>
        <dbReference type="EMBL" id="TPE43872.1"/>
    </source>
</evidence>
<dbReference type="AlphaFoldDB" id="A0A501W501"/>
<keyword evidence="2" id="KW-1185">Reference proteome</keyword>
<dbReference type="RefSeq" id="WP_140621494.1">
    <property type="nucleotide sequence ID" value="NZ_VFRQ01000005.1"/>
</dbReference>
<proteinExistence type="predicted"/>
<dbReference type="Proteomes" id="UP000316727">
    <property type="component" value="Unassembled WGS sequence"/>
</dbReference>
<dbReference type="PROSITE" id="PS51257">
    <property type="entry name" value="PROKAR_LIPOPROTEIN"/>
    <property type="match status" value="1"/>
</dbReference>
<gene>
    <name evidence="1" type="ORF">FJM65_10595</name>
</gene>
<dbReference type="InterPro" id="IPR053851">
    <property type="entry name" value="DUF6929"/>
</dbReference>
<protein>
    <submittedName>
        <fullName evidence="1">Uncharacterized protein</fullName>
    </submittedName>
</protein>
<accession>A0A501W501</accession>
<evidence type="ECO:0000313" key="2">
    <source>
        <dbReference type="Proteomes" id="UP000316727"/>
    </source>
</evidence>
<comment type="caution">
    <text evidence="1">The sequence shown here is derived from an EMBL/GenBank/DDBJ whole genome shotgun (WGS) entry which is preliminary data.</text>
</comment>
<reference evidence="1 2" key="1">
    <citation type="submission" date="2019-06" db="EMBL/GenBank/DDBJ databases">
        <title>A novel bacterium of genus Pontibacter, isolated from marine sediment.</title>
        <authorList>
            <person name="Huang H."/>
            <person name="Mo K."/>
            <person name="Hu Y."/>
        </authorList>
    </citation>
    <scope>NUCLEOTIDE SEQUENCE [LARGE SCALE GENOMIC DNA]</scope>
    <source>
        <strain evidence="1 2">HB172049</strain>
    </source>
</reference>
<dbReference type="OrthoDB" id="6710009at2"/>
<sequence length="345" mass="37633">MKHPYILYFLLPPLLLQSCKSRPAEASAPESGAAAQVKQLNLAATTTHKLFYDALPSASGLEHAEGAFYVVGDDSPFLYELNGKYEQVRRHALFDTTGVVQGRIPKDVKPDLESMAAFTYGRDQMLLLLGSGASQARTKGYLVNLSEKMQVQELDLKRFYTFLKQVLKLESEGQLNLEGLAMDKVYTYMLQRPLGGGTNTLLRFNSDDFKDFILVGGEMPAVAVYHFSLPQLGGLAAGFSGAYALNGRLFFTASVEEAPNAIEDGEVHGSYIGVIDLRALPYATDAAQPLQVPVVQLNDVEGAPYVGKVESLVVLKAEGQTYQVVVVSDDDRGHSELLEVELSAE</sequence>
<organism evidence="1 2">
    <name type="scientific">Pontibacter mangrovi</name>
    <dbReference type="NCBI Taxonomy" id="2589816"/>
    <lineage>
        <taxon>Bacteria</taxon>
        <taxon>Pseudomonadati</taxon>
        <taxon>Bacteroidota</taxon>
        <taxon>Cytophagia</taxon>
        <taxon>Cytophagales</taxon>
        <taxon>Hymenobacteraceae</taxon>
        <taxon>Pontibacter</taxon>
    </lineage>
</organism>
<dbReference type="EMBL" id="VFRQ01000005">
    <property type="protein sequence ID" value="TPE43872.1"/>
    <property type="molecule type" value="Genomic_DNA"/>
</dbReference>
<dbReference type="Pfam" id="PF22000">
    <property type="entry name" value="DUF6929"/>
    <property type="match status" value="1"/>
</dbReference>
<name>A0A501W501_9BACT</name>